<sequence>MLGRLLSGRVGVLRVVHEDRLLRFGTELIRRICRHERTSFEVMEERPAMSFEAELAKDVITLMTVFCARLYGRRSHHNKEVAGDAAGPPTGPPHPPHKSAIVGAP</sequence>
<accession>A0A2Z6IAV5</accession>
<name>A0A2Z6IAV5_9BURK</name>
<evidence type="ECO:0000313" key="2">
    <source>
        <dbReference type="EMBL" id="BBF23665.1"/>
    </source>
</evidence>
<keyword evidence="3" id="KW-1185">Reference proteome</keyword>
<proteinExistence type="predicted"/>
<organism evidence="2 3">
    <name type="scientific">Sutterella megalosphaeroides</name>
    <dbReference type="NCBI Taxonomy" id="2494234"/>
    <lineage>
        <taxon>Bacteria</taxon>
        <taxon>Pseudomonadati</taxon>
        <taxon>Pseudomonadota</taxon>
        <taxon>Betaproteobacteria</taxon>
        <taxon>Burkholderiales</taxon>
        <taxon>Sutterellaceae</taxon>
        <taxon>Sutterella</taxon>
    </lineage>
</organism>
<dbReference type="Proteomes" id="UP000271003">
    <property type="component" value="Chromosome"/>
</dbReference>
<gene>
    <name evidence="2" type="ORF">SUTMEG_15560</name>
</gene>
<feature type="region of interest" description="Disordered" evidence="1">
    <location>
        <begin position="79"/>
        <end position="105"/>
    </location>
</feature>
<evidence type="ECO:0000313" key="3">
    <source>
        <dbReference type="Proteomes" id="UP000271003"/>
    </source>
</evidence>
<reference evidence="2 3" key="1">
    <citation type="journal article" date="2018" name="Int. J. Syst. Evol. Microbiol.">
        <title>Mesosutterella multiformis gen. nov., sp. nov., a member of the family Sutterellaceae and Sutterella megalosphaeroides sp. nov., isolated from human faeces.</title>
        <authorList>
            <person name="Sakamoto M."/>
            <person name="Ikeyama N."/>
            <person name="Kunihiro T."/>
            <person name="Iino T."/>
            <person name="Yuki M."/>
            <person name="Ohkuma M."/>
        </authorList>
    </citation>
    <scope>NUCLEOTIDE SEQUENCE [LARGE SCALE GENOMIC DNA]</scope>
    <source>
        <strain evidence="2 3">6FBBBH3</strain>
    </source>
</reference>
<dbReference type="Gene3D" id="1.10.287.2170">
    <property type="match status" value="1"/>
</dbReference>
<evidence type="ECO:0000256" key="1">
    <source>
        <dbReference type="SAM" id="MobiDB-lite"/>
    </source>
</evidence>
<dbReference type="AlphaFoldDB" id="A0A2Z6IAV5"/>
<evidence type="ECO:0008006" key="4">
    <source>
        <dbReference type="Google" id="ProtNLM"/>
    </source>
</evidence>
<dbReference type="KEGG" id="sutt:SUTMEG_15560"/>
<dbReference type="EMBL" id="AP018786">
    <property type="protein sequence ID" value="BBF23665.1"/>
    <property type="molecule type" value="Genomic_DNA"/>
</dbReference>
<protein>
    <recommendedName>
        <fullName evidence="4">Resolvase/invertase-type recombinase catalytic domain-containing protein</fullName>
    </recommendedName>
</protein>